<dbReference type="InParanoid" id="W4JVS4"/>
<feature type="domain" description="DUF6533" evidence="2">
    <location>
        <begin position="7"/>
        <end position="45"/>
    </location>
</feature>
<dbReference type="OrthoDB" id="2769647at2759"/>
<dbReference type="Pfam" id="PF20151">
    <property type="entry name" value="DUF6533"/>
    <property type="match status" value="1"/>
</dbReference>
<feature type="transmembrane region" description="Helical" evidence="1">
    <location>
        <begin position="7"/>
        <end position="23"/>
    </location>
</feature>
<dbReference type="KEGG" id="hir:HETIRDRAFT_454840"/>
<dbReference type="InterPro" id="IPR045340">
    <property type="entry name" value="DUF6533"/>
</dbReference>
<evidence type="ECO:0000313" key="3">
    <source>
        <dbReference type="EMBL" id="ETW77579.1"/>
    </source>
</evidence>
<keyword evidence="4" id="KW-1185">Reference proteome</keyword>
<dbReference type="HOGENOM" id="CLU_959959_0_0_1"/>
<reference evidence="3 4" key="1">
    <citation type="journal article" date="2012" name="New Phytol.">
        <title>Insight into trade-off between wood decay and parasitism from the genome of a fungal forest pathogen.</title>
        <authorList>
            <person name="Olson A."/>
            <person name="Aerts A."/>
            <person name="Asiegbu F."/>
            <person name="Belbahri L."/>
            <person name="Bouzid O."/>
            <person name="Broberg A."/>
            <person name="Canback B."/>
            <person name="Coutinho P.M."/>
            <person name="Cullen D."/>
            <person name="Dalman K."/>
            <person name="Deflorio G."/>
            <person name="van Diepen L.T."/>
            <person name="Dunand C."/>
            <person name="Duplessis S."/>
            <person name="Durling M."/>
            <person name="Gonthier P."/>
            <person name="Grimwood J."/>
            <person name="Fossdal C.G."/>
            <person name="Hansson D."/>
            <person name="Henrissat B."/>
            <person name="Hietala A."/>
            <person name="Himmelstrand K."/>
            <person name="Hoffmeister D."/>
            <person name="Hogberg N."/>
            <person name="James T.Y."/>
            <person name="Karlsson M."/>
            <person name="Kohler A."/>
            <person name="Kues U."/>
            <person name="Lee Y.H."/>
            <person name="Lin Y.C."/>
            <person name="Lind M."/>
            <person name="Lindquist E."/>
            <person name="Lombard V."/>
            <person name="Lucas S."/>
            <person name="Lunden K."/>
            <person name="Morin E."/>
            <person name="Murat C."/>
            <person name="Park J."/>
            <person name="Raffaello T."/>
            <person name="Rouze P."/>
            <person name="Salamov A."/>
            <person name="Schmutz J."/>
            <person name="Solheim H."/>
            <person name="Stahlberg J."/>
            <person name="Velez H."/>
            <person name="de Vries R.P."/>
            <person name="Wiebenga A."/>
            <person name="Woodward S."/>
            <person name="Yakovlev I."/>
            <person name="Garbelotto M."/>
            <person name="Martin F."/>
            <person name="Grigoriev I.V."/>
            <person name="Stenlid J."/>
        </authorList>
    </citation>
    <scope>NUCLEOTIDE SEQUENCE [LARGE SCALE GENOMIC DNA]</scope>
    <source>
        <strain evidence="3 4">TC 32-1</strain>
    </source>
</reference>
<keyword evidence="1" id="KW-0472">Membrane</keyword>
<name>W4JVS4_HETIT</name>
<feature type="transmembrane region" description="Helical" evidence="1">
    <location>
        <begin position="126"/>
        <end position="147"/>
    </location>
</feature>
<gene>
    <name evidence="3" type="ORF">HETIRDRAFT_454840</name>
</gene>
<feature type="transmembrane region" description="Helical" evidence="1">
    <location>
        <begin position="43"/>
        <end position="63"/>
    </location>
</feature>
<accession>W4JVS4</accession>
<protein>
    <recommendedName>
        <fullName evidence="2">DUF6533 domain-containing protein</fullName>
    </recommendedName>
</protein>
<feature type="transmembrane region" description="Helical" evidence="1">
    <location>
        <begin position="75"/>
        <end position="92"/>
    </location>
</feature>
<dbReference type="RefSeq" id="XP_009551062.1">
    <property type="nucleotide sequence ID" value="XM_009552767.1"/>
</dbReference>
<evidence type="ECO:0000259" key="2">
    <source>
        <dbReference type="Pfam" id="PF20151"/>
    </source>
</evidence>
<dbReference type="AlphaFoldDB" id="W4JVS4"/>
<proteinExistence type="predicted"/>
<organism evidence="3 4">
    <name type="scientific">Heterobasidion irregulare (strain TC 32-1)</name>
    <dbReference type="NCBI Taxonomy" id="747525"/>
    <lineage>
        <taxon>Eukaryota</taxon>
        <taxon>Fungi</taxon>
        <taxon>Dikarya</taxon>
        <taxon>Basidiomycota</taxon>
        <taxon>Agaricomycotina</taxon>
        <taxon>Agaricomycetes</taxon>
        <taxon>Russulales</taxon>
        <taxon>Bondarzewiaceae</taxon>
        <taxon>Heterobasidion</taxon>
        <taxon>Heterobasidion annosum species complex</taxon>
    </lineage>
</organism>
<sequence>MSSCRQYFAVVAAVIMMYDYFLTLERGVEFIWPARLTPANTLYSFSTRAYAVGISTAEVILALRTWAIWGRNARFDLGLGVALVATWLPVLVLSHRFPRSLVCERRPPHAPLSPCSDPRIYAVSPAARVCFLTGGSVTAYIATYALFLASDTRYIGRCVASSRVACSFICARRTRAAEGGRCCSVVYGIVAEADGSHIQAETEIDNDGLHQRPARKPSGLWGLAPCTFLASRRRSHRLLHIISQSVCGRGDVELEHLPLVFALLSAAVARKWRYGPVTSSFVIYFEVIQT</sequence>
<evidence type="ECO:0000313" key="4">
    <source>
        <dbReference type="Proteomes" id="UP000030671"/>
    </source>
</evidence>
<dbReference type="EMBL" id="KI925463">
    <property type="protein sequence ID" value="ETW77579.1"/>
    <property type="molecule type" value="Genomic_DNA"/>
</dbReference>
<keyword evidence="1" id="KW-1133">Transmembrane helix</keyword>
<evidence type="ECO:0000256" key="1">
    <source>
        <dbReference type="SAM" id="Phobius"/>
    </source>
</evidence>
<keyword evidence="1" id="KW-0812">Transmembrane</keyword>
<dbReference type="Proteomes" id="UP000030671">
    <property type="component" value="Unassembled WGS sequence"/>
</dbReference>
<dbReference type="GeneID" id="20676559"/>